<comment type="caution">
    <text evidence="2">The sequence shown here is derived from an EMBL/GenBank/DDBJ whole genome shotgun (WGS) entry which is preliminary data.</text>
</comment>
<keyword evidence="1" id="KW-0732">Signal</keyword>
<evidence type="ECO:0000313" key="3">
    <source>
        <dbReference type="Proteomes" id="UP000765802"/>
    </source>
</evidence>
<dbReference type="EMBL" id="MBUA01000030">
    <property type="protein sequence ID" value="MBC6492947.1"/>
    <property type="molecule type" value="Genomic_DNA"/>
</dbReference>
<dbReference type="Proteomes" id="UP000765802">
    <property type="component" value="Unassembled WGS sequence"/>
</dbReference>
<name>A0ABR7MDD1_9BACT</name>
<evidence type="ECO:0000313" key="2">
    <source>
        <dbReference type="EMBL" id="MBC6492947.1"/>
    </source>
</evidence>
<evidence type="ECO:0000256" key="1">
    <source>
        <dbReference type="SAM" id="SignalP"/>
    </source>
</evidence>
<dbReference type="RefSeq" id="WP_187258268.1">
    <property type="nucleotide sequence ID" value="NZ_JBHULF010000005.1"/>
</dbReference>
<keyword evidence="3" id="KW-1185">Reference proteome</keyword>
<feature type="chain" id="PRO_5047012946" description="Por secretion system C-terminal sorting domain-containing protein" evidence="1">
    <location>
        <begin position="26"/>
        <end position="125"/>
    </location>
</feature>
<protein>
    <recommendedName>
        <fullName evidence="4">Por secretion system C-terminal sorting domain-containing protein</fullName>
    </recommendedName>
</protein>
<gene>
    <name evidence="2" type="ORF">BC349_17965</name>
</gene>
<reference evidence="2 3" key="1">
    <citation type="submission" date="2016-07" db="EMBL/GenBank/DDBJ databases">
        <title>Genome analysis of Flavihumibacter stibioxidans YS-17.</title>
        <authorList>
            <person name="Shi K."/>
            <person name="Han Y."/>
            <person name="Wang G."/>
        </authorList>
    </citation>
    <scope>NUCLEOTIDE SEQUENCE [LARGE SCALE GENOMIC DNA]</scope>
    <source>
        <strain evidence="2 3">YS-17</strain>
    </source>
</reference>
<evidence type="ECO:0008006" key="4">
    <source>
        <dbReference type="Google" id="ProtNLM"/>
    </source>
</evidence>
<proteinExistence type="predicted"/>
<accession>A0ABR7MDD1</accession>
<organism evidence="2 3">
    <name type="scientific">Flavihumibacter stibioxidans</name>
    <dbReference type="NCBI Taxonomy" id="1834163"/>
    <lineage>
        <taxon>Bacteria</taxon>
        <taxon>Pseudomonadati</taxon>
        <taxon>Bacteroidota</taxon>
        <taxon>Chitinophagia</taxon>
        <taxon>Chitinophagales</taxon>
        <taxon>Chitinophagaceae</taxon>
        <taxon>Flavihumibacter</taxon>
    </lineage>
</organism>
<sequence>MKQMFNYRQLLVIMVMFVGSLSARAGESHPTYRTDSIIIQKLNNDKRHTVNIYTNASNKVLFFSASGEEGRTYQLFLFREKGKLVKQAKIRNRETTVVSKPDKGNYYFEVFSDEIRIESGTILVL</sequence>
<feature type="signal peptide" evidence="1">
    <location>
        <begin position="1"/>
        <end position="25"/>
    </location>
</feature>